<keyword evidence="3" id="KW-1185">Reference proteome</keyword>
<organism evidence="2 3">
    <name type="scientific">Mycena chlorophos</name>
    <name type="common">Agaric fungus</name>
    <name type="synonym">Agaricus chlorophos</name>
    <dbReference type="NCBI Taxonomy" id="658473"/>
    <lineage>
        <taxon>Eukaryota</taxon>
        <taxon>Fungi</taxon>
        <taxon>Dikarya</taxon>
        <taxon>Basidiomycota</taxon>
        <taxon>Agaricomycotina</taxon>
        <taxon>Agaricomycetes</taxon>
        <taxon>Agaricomycetidae</taxon>
        <taxon>Agaricales</taxon>
        <taxon>Marasmiineae</taxon>
        <taxon>Mycenaceae</taxon>
        <taxon>Mycena</taxon>
    </lineage>
</organism>
<feature type="compositionally biased region" description="Polar residues" evidence="1">
    <location>
        <begin position="98"/>
        <end position="112"/>
    </location>
</feature>
<feature type="region of interest" description="Disordered" evidence="1">
    <location>
        <begin position="89"/>
        <end position="130"/>
    </location>
</feature>
<feature type="compositionally biased region" description="Basic and acidic residues" evidence="1">
    <location>
        <begin position="14"/>
        <end position="24"/>
    </location>
</feature>
<evidence type="ECO:0000313" key="2">
    <source>
        <dbReference type="EMBL" id="GAT50665.1"/>
    </source>
</evidence>
<dbReference type="Proteomes" id="UP000815677">
    <property type="component" value="Unassembled WGS sequence"/>
</dbReference>
<sequence>MVTRPEVPPTAQCDAKRGRTRDTDTFEFMPAKARIRISLDSEPRTPAARETRSATLLRRRRSRGHMAELEAADVVQRSAARRSGFVHATALSTGRRGNGTSLRCSGWNSTRGSAARPNRAPNSLASSEVR</sequence>
<evidence type="ECO:0000256" key="1">
    <source>
        <dbReference type="SAM" id="MobiDB-lite"/>
    </source>
</evidence>
<name>A0ABQ0LHV5_MYCCL</name>
<dbReference type="EMBL" id="DF846574">
    <property type="protein sequence ID" value="GAT50665.1"/>
    <property type="molecule type" value="Genomic_DNA"/>
</dbReference>
<feature type="region of interest" description="Disordered" evidence="1">
    <location>
        <begin position="1"/>
        <end position="24"/>
    </location>
</feature>
<feature type="compositionally biased region" description="Polar residues" evidence="1">
    <location>
        <begin position="120"/>
        <end position="130"/>
    </location>
</feature>
<evidence type="ECO:0000313" key="3">
    <source>
        <dbReference type="Proteomes" id="UP000815677"/>
    </source>
</evidence>
<gene>
    <name evidence="2" type="ORF">MCHLO_07881</name>
</gene>
<reference evidence="2" key="1">
    <citation type="submission" date="2014-09" db="EMBL/GenBank/DDBJ databases">
        <title>Genome sequence of the luminous mushroom Mycena chlorophos for searching fungal bioluminescence genes.</title>
        <authorList>
            <person name="Tanaka Y."/>
            <person name="Kasuga D."/>
            <person name="Oba Y."/>
            <person name="Hase S."/>
            <person name="Sato K."/>
            <person name="Oba Y."/>
            <person name="Sakakibara Y."/>
        </authorList>
    </citation>
    <scope>NUCLEOTIDE SEQUENCE</scope>
</reference>
<proteinExistence type="predicted"/>
<accession>A0ABQ0LHV5</accession>
<protein>
    <submittedName>
        <fullName evidence="2">Uncharacterized protein</fullName>
    </submittedName>
</protein>